<dbReference type="InterPro" id="IPR029014">
    <property type="entry name" value="NiFe-Hase_large"/>
</dbReference>
<feature type="binding site" evidence="1">
    <location>
        <position position="308"/>
    </location>
    <ligand>
        <name>Mg(2+)</name>
        <dbReference type="ChEBI" id="CHEBI:18420"/>
    </ligand>
</feature>
<evidence type="ECO:0000256" key="1">
    <source>
        <dbReference type="PIRSR" id="PIRSR601501-1"/>
    </source>
</evidence>
<keyword evidence="1" id="KW-0479">Metal-binding</keyword>
<feature type="binding site" evidence="1">
    <location>
        <position position="350"/>
    </location>
    <ligand>
        <name>Ni(2+)</name>
        <dbReference type="ChEBI" id="CHEBI:49786"/>
    </ligand>
</feature>
<dbReference type="GO" id="GO:0016151">
    <property type="term" value="F:nickel cation binding"/>
    <property type="evidence" value="ECO:0007669"/>
    <property type="project" value="InterPro"/>
</dbReference>
<dbReference type="PANTHER" id="PTHR42958">
    <property type="entry name" value="HYDROGENASE-2 LARGE CHAIN"/>
    <property type="match status" value="1"/>
</dbReference>
<name>A0A9E6MZH1_9PROT</name>
<dbReference type="Pfam" id="PF00374">
    <property type="entry name" value="NiFeSe_Hases"/>
    <property type="match status" value="1"/>
</dbReference>
<keyword evidence="1" id="KW-0460">Magnesium</keyword>
<evidence type="ECO:0000313" key="3">
    <source>
        <dbReference type="Proteomes" id="UP000683551"/>
    </source>
</evidence>
<dbReference type="InterPro" id="IPR050867">
    <property type="entry name" value="NiFe/NiFeSe_hydrgnase_LSU"/>
</dbReference>
<accession>A0A9E6MZH1</accession>
<dbReference type="RefSeq" id="WP_031598629.1">
    <property type="nucleotide sequence ID" value="NZ_CP053675.1"/>
</dbReference>
<dbReference type="EMBL" id="CP071137">
    <property type="protein sequence ID" value="QWY77937.1"/>
    <property type="molecule type" value="Genomic_DNA"/>
</dbReference>
<dbReference type="Gene3D" id="1.10.645.10">
    <property type="entry name" value="Cytochrome-c3 Hydrogenase, chain B"/>
    <property type="match status" value="1"/>
</dbReference>
<comment type="cofactor">
    <cofactor evidence="1">
        <name>Ni(2+)</name>
        <dbReference type="ChEBI" id="CHEBI:49786"/>
    </cofactor>
</comment>
<keyword evidence="1" id="KW-0533">Nickel</keyword>
<dbReference type="PANTHER" id="PTHR42958:SF4">
    <property type="entry name" value="HYDROGENASE EXPRESSION_FORMATION PROTEIN HUPK"/>
    <property type="match status" value="1"/>
</dbReference>
<dbReference type="Proteomes" id="UP000683551">
    <property type="component" value="Chromosome"/>
</dbReference>
<gene>
    <name evidence="2" type="ORF">JZL65_02290</name>
</gene>
<dbReference type="OrthoDB" id="9157196at2"/>
<organism evidence="2 3">
    <name type="scientific">Ferrovum myxofaciens</name>
    <dbReference type="NCBI Taxonomy" id="416213"/>
    <lineage>
        <taxon>Bacteria</taxon>
        <taxon>Pseudomonadati</taxon>
        <taxon>Pseudomonadota</taxon>
        <taxon>Betaproteobacteria</taxon>
        <taxon>Ferrovales</taxon>
        <taxon>Ferrovaceae</taxon>
        <taxon>Ferrovum</taxon>
    </lineage>
</organism>
<protein>
    <submittedName>
        <fullName evidence="2">Nickel-dependent hydrogenase large subunit</fullName>
    </submittedName>
</protein>
<dbReference type="AlphaFoldDB" id="A0A9E6MZH1"/>
<sequence>MPNAGKLHLRILWNGMDVLGIEVKSTRPPAYHLLSGKSPEDAVKLVPLLFSVCGKAQQAAALATVSAAQGRDMQQLEKFERAVLCEAMQEYLWKLLLDWPKLLGLPQLETQFIRWHAALNVISTDKGNAEDLLAEMHQVLLGMTAKEWQQLDTHDRLLECIKDKQGLLAPIILALEFSESRLDFSGVPTGCSLMSTWTPTEVSRKFACHFGTEFAQKPQLNGNPLETGALAKTQHLPFVRDILRKRPARLLARLIARLIDLLQDVQARRRIEQITVANGIGLSMVQTARGMLLHHVRIESGRIAQYLIVAPTEWNFHPQGALTYLIGFREGNMTRLVETAKLFVMSLDPCVDFEIEVVHA</sequence>
<dbReference type="InterPro" id="IPR001501">
    <property type="entry name" value="Ni-dep_hyd_lsu"/>
</dbReference>
<evidence type="ECO:0000313" key="2">
    <source>
        <dbReference type="EMBL" id="QWY77937.1"/>
    </source>
</evidence>
<dbReference type="SUPFAM" id="SSF56762">
    <property type="entry name" value="HydB/Nqo4-like"/>
    <property type="match status" value="1"/>
</dbReference>
<reference evidence="2" key="1">
    <citation type="submission" date="2021-02" db="EMBL/GenBank/DDBJ databases">
        <title>Comparative genomics of Ferrovum myxofaciens strains, predominant extremophile bacteria forming large biofilm stalactites in acid mine ecosystems.</title>
        <authorList>
            <person name="Burkartova K."/>
            <person name="Ridl J."/>
            <person name="Pajer P."/>
            <person name="Falteisek L."/>
        </authorList>
    </citation>
    <scope>NUCLEOTIDE SEQUENCE</scope>
    <source>
        <strain evidence="2">MI1III</strain>
    </source>
</reference>
<proteinExistence type="predicted"/>